<evidence type="ECO:0000256" key="1">
    <source>
        <dbReference type="SAM" id="MobiDB-lite"/>
    </source>
</evidence>
<gene>
    <name evidence="3" type="ORF">WG66_1978</name>
</gene>
<dbReference type="EMBL" id="LATX01000700">
    <property type="protein sequence ID" value="KTB45448.1"/>
    <property type="molecule type" value="Genomic_DNA"/>
</dbReference>
<evidence type="ECO:0000259" key="2">
    <source>
        <dbReference type="Pfam" id="PF00724"/>
    </source>
</evidence>
<dbReference type="CDD" id="cd02933">
    <property type="entry name" value="OYE_like_FMN"/>
    <property type="match status" value="1"/>
</dbReference>
<name>A0A0W0GA87_MONRR</name>
<organism evidence="3 4">
    <name type="scientific">Moniliophthora roreri</name>
    <name type="common">Frosty pod rot fungus</name>
    <name type="synonym">Monilia roreri</name>
    <dbReference type="NCBI Taxonomy" id="221103"/>
    <lineage>
        <taxon>Eukaryota</taxon>
        <taxon>Fungi</taxon>
        <taxon>Dikarya</taxon>
        <taxon>Basidiomycota</taxon>
        <taxon>Agaricomycotina</taxon>
        <taxon>Agaricomycetes</taxon>
        <taxon>Agaricomycetidae</taxon>
        <taxon>Agaricales</taxon>
        <taxon>Marasmiineae</taxon>
        <taxon>Marasmiaceae</taxon>
        <taxon>Moniliophthora</taxon>
    </lineage>
</organism>
<dbReference type="InterPro" id="IPR001155">
    <property type="entry name" value="OxRdtase_FMN_N"/>
</dbReference>
<dbReference type="InterPro" id="IPR013785">
    <property type="entry name" value="Aldolase_TIM"/>
</dbReference>
<feature type="region of interest" description="Disordered" evidence="1">
    <location>
        <begin position="130"/>
        <end position="149"/>
    </location>
</feature>
<dbReference type="AlphaFoldDB" id="A0A0W0GA87"/>
<dbReference type="Pfam" id="PF00724">
    <property type="entry name" value="Oxidored_FMN"/>
    <property type="match status" value="1"/>
</dbReference>
<accession>A0A0W0GA87</accession>
<comment type="caution">
    <text evidence="3">The sequence shown here is derived from an EMBL/GenBank/DDBJ whole genome shotgun (WGS) entry which is preliminary data.</text>
</comment>
<reference evidence="3 4" key="1">
    <citation type="submission" date="2015-12" db="EMBL/GenBank/DDBJ databases">
        <title>Draft genome sequence of Moniliophthora roreri, the causal agent of frosty pod rot of cacao.</title>
        <authorList>
            <person name="Aime M.C."/>
            <person name="Diaz-Valderrama J.R."/>
            <person name="Kijpornyongpan T."/>
            <person name="Phillips-Mora W."/>
        </authorList>
    </citation>
    <scope>NUCLEOTIDE SEQUENCE [LARGE SCALE GENOMIC DNA]</scope>
    <source>
        <strain evidence="3 4">MCA 2952</strain>
    </source>
</reference>
<dbReference type="SUPFAM" id="SSF51395">
    <property type="entry name" value="FMN-linked oxidoreductases"/>
    <property type="match status" value="1"/>
</dbReference>
<dbReference type="GO" id="GO:0003959">
    <property type="term" value="F:NADPH dehydrogenase activity"/>
    <property type="evidence" value="ECO:0007669"/>
    <property type="project" value="TreeGrafter"/>
</dbReference>
<dbReference type="Proteomes" id="UP000054988">
    <property type="component" value="Unassembled WGS sequence"/>
</dbReference>
<sequence>MVIDGTPALFRPFTVGHGLNLQHRVVHAPLTRLRTNESSVPLPIMKEYYAQRASTPGTLIIGEASIVHPSQHGVPHASSFNSEEDIQAWKEIVNAVHAKGSYIFLQLVACGRGAQPSLLPRSPETGERYPYIAPSSIPLSDRPKTGPAPREMTLSEIQQIKEYFVIAARNAIERAGFDGVEVHGAHGYLVDEFLQDVSNQRTDEYGGSVDNRSRFALEIVDEIVKVVGEERTAVRISPWSTYLDMGMGEPKPTFSYLATELKRRHPKLAYLHVVEPRIASDHDSDSAAPESSSNDFLREIWAPKVFISAGGYTREKALDVSEKHENELIAVGRYFTSNPDLPIRMMKNLPCTPYSRSTFYVPGDNSGKGYTDYAFAQA</sequence>
<protein>
    <recommendedName>
        <fullName evidence="2">NADH:flavin oxidoreductase/NADH oxidase N-terminal domain-containing protein</fullName>
    </recommendedName>
</protein>
<evidence type="ECO:0000313" key="3">
    <source>
        <dbReference type="EMBL" id="KTB45448.1"/>
    </source>
</evidence>
<dbReference type="PANTHER" id="PTHR22893">
    <property type="entry name" value="NADH OXIDOREDUCTASE-RELATED"/>
    <property type="match status" value="1"/>
</dbReference>
<evidence type="ECO:0000313" key="4">
    <source>
        <dbReference type="Proteomes" id="UP000054988"/>
    </source>
</evidence>
<dbReference type="PANTHER" id="PTHR22893:SF91">
    <property type="entry name" value="NADPH DEHYDROGENASE 2-RELATED"/>
    <property type="match status" value="1"/>
</dbReference>
<feature type="domain" description="NADH:flavin oxidoreductase/NADH oxidase N-terminal" evidence="2">
    <location>
        <begin position="9"/>
        <end position="350"/>
    </location>
</feature>
<dbReference type="InterPro" id="IPR045247">
    <property type="entry name" value="Oye-like"/>
</dbReference>
<dbReference type="Gene3D" id="3.20.20.70">
    <property type="entry name" value="Aldolase class I"/>
    <property type="match status" value="1"/>
</dbReference>
<dbReference type="eggNOG" id="KOG0134">
    <property type="taxonomic scope" value="Eukaryota"/>
</dbReference>
<proteinExistence type="predicted"/>
<dbReference type="GO" id="GO:0010181">
    <property type="term" value="F:FMN binding"/>
    <property type="evidence" value="ECO:0007669"/>
    <property type="project" value="InterPro"/>
</dbReference>